<accession>A0A1L7TD97</accession>
<reference evidence="2" key="1">
    <citation type="journal article" date="2016" name="Genome Biol. Evol.">
        <title>Comparative 'omics' of the Fusarium fujikuroi species complex highlights differences in genetic potential and metabolite synthesis.</title>
        <authorList>
            <person name="Niehaus E.-M."/>
            <person name="Muensterkoetter M."/>
            <person name="Proctor R.H."/>
            <person name="Brown D.W."/>
            <person name="Sharon A."/>
            <person name="Idan Y."/>
            <person name="Oren-Young L."/>
            <person name="Sieber C.M."/>
            <person name="Novak O."/>
            <person name="Pencik A."/>
            <person name="Tarkowska D."/>
            <person name="Hromadova K."/>
            <person name="Freeman S."/>
            <person name="Maymon M."/>
            <person name="Elazar M."/>
            <person name="Youssef S.A."/>
            <person name="El-Shabrawy E.S.M."/>
            <person name="Shalaby A.B.A."/>
            <person name="Houterman P."/>
            <person name="Brock N.L."/>
            <person name="Burkhardt I."/>
            <person name="Tsavkelova E.A."/>
            <person name="Dickschat J.S."/>
            <person name="Galuszka P."/>
            <person name="Gueldener U."/>
            <person name="Tudzynski B."/>
        </authorList>
    </citation>
    <scope>NUCLEOTIDE SEQUENCE [LARGE SCALE GENOMIC DNA]</scope>
    <source>
        <strain evidence="2">MRC7560</strain>
    </source>
</reference>
<dbReference type="EMBL" id="FCQH01000006">
    <property type="protein sequence ID" value="CVK94093.1"/>
    <property type="molecule type" value="Genomic_DNA"/>
</dbReference>
<gene>
    <name evidence="1" type="ORF">FMAN_03336</name>
</gene>
<evidence type="ECO:0000313" key="1">
    <source>
        <dbReference type="EMBL" id="CVK94093.1"/>
    </source>
</evidence>
<dbReference type="VEuPathDB" id="FungiDB:FMAN_03336"/>
<comment type="caution">
    <text evidence="1">The sequence shown here is derived from an EMBL/GenBank/DDBJ whole genome shotgun (WGS) entry which is preliminary data.</text>
</comment>
<evidence type="ECO:0000313" key="2">
    <source>
        <dbReference type="Proteomes" id="UP000184255"/>
    </source>
</evidence>
<organism evidence="1 2">
    <name type="scientific">Fusarium mangiferae</name>
    <name type="common">Mango malformation disease fungus</name>
    <dbReference type="NCBI Taxonomy" id="192010"/>
    <lineage>
        <taxon>Eukaryota</taxon>
        <taxon>Fungi</taxon>
        <taxon>Dikarya</taxon>
        <taxon>Ascomycota</taxon>
        <taxon>Pezizomycotina</taxon>
        <taxon>Sordariomycetes</taxon>
        <taxon>Hypocreomycetidae</taxon>
        <taxon>Hypocreales</taxon>
        <taxon>Nectriaceae</taxon>
        <taxon>Fusarium</taxon>
        <taxon>Fusarium fujikuroi species complex</taxon>
    </lineage>
</organism>
<keyword evidence="2" id="KW-1185">Reference proteome</keyword>
<name>A0A1L7TD97_FUSMA</name>
<dbReference type="GeneID" id="65082607"/>
<dbReference type="RefSeq" id="XP_041682634.1">
    <property type="nucleotide sequence ID" value="XM_041832140.1"/>
</dbReference>
<proteinExistence type="predicted"/>
<dbReference type="Proteomes" id="UP000184255">
    <property type="component" value="Unassembled WGS sequence"/>
</dbReference>
<sequence>MRSNVEHDDTRSSLHTLLWERKSRHSDPRLQFYWPYELLISLMTPSIVYSELISSSIRERNVAKYRDLILGRYGSRPTASPKTYRRILAILVLQSRVSDLDMFLREKLHDGLFPLDRSGGREIAEKCFESLDWDDKDIDCFNSTELKIGQ</sequence>
<dbReference type="AlphaFoldDB" id="A0A1L7TD97"/>
<protein>
    <submittedName>
        <fullName evidence="1">Uncharacterized protein</fullName>
    </submittedName>
</protein>